<organism evidence="2 3">
    <name type="scientific">Propionivibrio dicarboxylicus</name>
    <dbReference type="NCBI Taxonomy" id="83767"/>
    <lineage>
        <taxon>Bacteria</taxon>
        <taxon>Pseudomonadati</taxon>
        <taxon>Pseudomonadota</taxon>
        <taxon>Betaproteobacteria</taxon>
        <taxon>Rhodocyclales</taxon>
        <taxon>Rhodocyclaceae</taxon>
        <taxon>Propionivibrio</taxon>
    </lineage>
</organism>
<dbReference type="EMBL" id="FNCY01000001">
    <property type="protein sequence ID" value="SDG66737.1"/>
    <property type="molecule type" value="Genomic_DNA"/>
</dbReference>
<protein>
    <submittedName>
        <fullName evidence="2">Glutathione S-transferase</fullName>
    </submittedName>
</protein>
<dbReference type="GO" id="GO:0004364">
    <property type="term" value="F:glutathione transferase activity"/>
    <property type="evidence" value="ECO:0007669"/>
    <property type="project" value="TreeGrafter"/>
</dbReference>
<evidence type="ECO:0000313" key="3">
    <source>
        <dbReference type="Proteomes" id="UP000198607"/>
    </source>
</evidence>
<evidence type="ECO:0000313" key="2">
    <source>
        <dbReference type="EMBL" id="SDG66737.1"/>
    </source>
</evidence>
<dbReference type="GO" id="GO:0006559">
    <property type="term" value="P:L-phenylalanine catabolic process"/>
    <property type="evidence" value="ECO:0007669"/>
    <property type="project" value="TreeGrafter"/>
</dbReference>
<dbReference type="InterPro" id="IPR036282">
    <property type="entry name" value="Glutathione-S-Trfase_C_sf"/>
</dbReference>
<proteinExistence type="predicted"/>
<gene>
    <name evidence="2" type="ORF">SAMN05660652_00405</name>
</gene>
<dbReference type="PROSITE" id="PS50404">
    <property type="entry name" value="GST_NTER"/>
    <property type="match status" value="1"/>
</dbReference>
<dbReference type="CDD" id="cd03043">
    <property type="entry name" value="GST_N_1"/>
    <property type="match status" value="1"/>
</dbReference>
<evidence type="ECO:0000259" key="1">
    <source>
        <dbReference type="PROSITE" id="PS50404"/>
    </source>
</evidence>
<dbReference type="GO" id="GO:0016034">
    <property type="term" value="F:maleylacetoacetate isomerase activity"/>
    <property type="evidence" value="ECO:0007669"/>
    <property type="project" value="TreeGrafter"/>
</dbReference>
<dbReference type="InterPro" id="IPR036249">
    <property type="entry name" value="Thioredoxin-like_sf"/>
</dbReference>
<dbReference type="PANTHER" id="PTHR42673:SF4">
    <property type="entry name" value="MALEYLACETOACETATE ISOMERASE"/>
    <property type="match status" value="1"/>
</dbReference>
<dbReference type="SUPFAM" id="SSF52833">
    <property type="entry name" value="Thioredoxin-like"/>
    <property type="match status" value="1"/>
</dbReference>
<dbReference type="Proteomes" id="UP000198607">
    <property type="component" value="Unassembled WGS sequence"/>
</dbReference>
<sequence>MKLVIGDRNYSSWSLRPWLVLKQMGLSFEEIPIRLREAGTKAEILKYSPSGKVPCLIDGEIVVWDSLAICEYLAEKKPSLWPADAKARAEARAISAEMHSGFMALRHDMPMEVHAYKPHDGRTATAEADIARIVSIWQSCRKRFGQGGPFLFGEFSVADAMFAPVAWRFLTYAVSLPPEARAWVDMMAALPAMQAWRAGAIAEAAE</sequence>
<reference evidence="2 3" key="1">
    <citation type="submission" date="2016-10" db="EMBL/GenBank/DDBJ databases">
        <authorList>
            <person name="de Groot N.N."/>
        </authorList>
    </citation>
    <scope>NUCLEOTIDE SEQUENCE [LARGE SCALE GENOMIC DNA]</scope>
    <source>
        <strain evidence="2 3">DSM 5885</strain>
    </source>
</reference>
<accession>A0A1G7W449</accession>
<dbReference type="STRING" id="83767.SAMN05660652_00405"/>
<dbReference type="InterPro" id="IPR040079">
    <property type="entry name" value="Glutathione_S-Trfase"/>
</dbReference>
<dbReference type="SFLD" id="SFLDG00358">
    <property type="entry name" value="Main_(cytGST)"/>
    <property type="match status" value="1"/>
</dbReference>
<dbReference type="GO" id="GO:0006749">
    <property type="term" value="P:glutathione metabolic process"/>
    <property type="evidence" value="ECO:0007669"/>
    <property type="project" value="TreeGrafter"/>
</dbReference>
<dbReference type="RefSeq" id="WP_091933626.1">
    <property type="nucleotide sequence ID" value="NZ_FNCY01000001.1"/>
</dbReference>
<dbReference type="Pfam" id="PF13410">
    <property type="entry name" value="GST_C_2"/>
    <property type="match status" value="1"/>
</dbReference>
<keyword evidence="3" id="KW-1185">Reference proteome</keyword>
<keyword evidence="2" id="KW-0808">Transferase</keyword>
<dbReference type="SFLD" id="SFLDS00019">
    <property type="entry name" value="Glutathione_Transferase_(cytos"/>
    <property type="match status" value="1"/>
</dbReference>
<name>A0A1G7W449_9RHOO</name>
<dbReference type="Gene3D" id="3.40.30.10">
    <property type="entry name" value="Glutaredoxin"/>
    <property type="match status" value="1"/>
</dbReference>
<dbReference type="Gene3D" id="1.20.1050.10">
    <property type="match status" value="1"/>
</dbReference>
<dbReference type="PANTHER" id="PTHR42673">
    <property type="entry name" value="MALEYLACETOACETATE ISOMERASE"/>
    <property type="match status" value="1"/>
</dbReference>
<dbReference type="Pfam" id="PF13409">
    <property type="entry name" value="GST_N_2"/>
    <property type="match status" value="1"/>
</dbReference>
<dbReference type="CDD" id="cd03194">
    <property type="entry name" value="GST_C_3"/>
    <property type="match status" value="1"/>
</dbReference>
<dbReference type="InterPro" id="IPR004045">
    <property type="entry name" value="Glutathione_S-Trfase_N"/>
</dbReference>
<dbReference type="OrthoDB" id="9799538at2"/>
<feature type="domain" description="GST N-terminal" evidence="1">
    <location>
        <begin position="1"/>
        <end position="81"/>
    </location>
</feature>
<dbReference type="SUPFAM" id="SSF47616">
    <property type="entry name" value="GST C-terminal domain-like"/>
    <property type="match status" value="1"/>
</dbReference>
<dbReference type="AlphaFoldDB" id="A0A1G7W449"/>